<dbReference type="eggNOG" id="COG3924">
    <property type="taxonomic scope" value="Bacteria"/>
</dbReference>
<dbReference type="Pfam" id="PF06196">
    <property type="entry name" value="DUF997"/>
    <property type="match status" value="1"/>
</dbReference>
<keyword evidence="1" id="KW-0812">Transmembrane</keyword>
<sequence length="104" mass="12144">MAVVVKTVNLEDIGEDKRYKSAKSEALYSIILTVLYFVWWYGFAYGMGSKPLSSYKFVMGLPSWFFWSCVVGFIVFSFASWFLVKFFFHDMSLETDGRNDLKVR</sequence>
<evidence type="ECO:0000313" key="3">
    <source>
        <dbReference type="Proteomes" id="UP000005273"/>
    </source>
</evidence>
<dbReference type="RefSeq" id="WP_009200293.1">
    <property type="nucleotide sequence ID" value="NZ_ACJX03000001.1"/>
</dbReference>
<dbReference type="PANTHER" id="PTHR39174:SF1">
    <property type="entry name" value="INNER MEMBRANE PROTEIN"/>
    <property type="match status" value="1"/>
</dbReference>
<dbReference type="PANTHER" id="PTHR39174">
    <property type="entry name" value="INNER MEMBRANE PROTEIN-RELATED"/>
    <property type="match status" value="1"/>
</dbReference>
<dbReference type="EMBL" id="ACJX03000001">
    <property type="protein sequence ID" value="KRT34836.1"/>
    <property type="molecule type" value="Genomic_DNA"/>
</dbReference>
<organism evidence="2 3">
    <name type="scientific">Acetomicrobium hydrogeniformans ATCC BAA-1850</name>
    <dbReference type="NCBI Taxonomy" id="592015"/>
    <lineage>
        <taxon>Bacteria</taxon>
        <taxon>Thermotogati</taxon>
        <taxon>Synergistota</taxon>
        <taxon>Synergistia</taxon>
        <taxon>Synergistales</taxon>
        <taxon>Acetomicrobiaceae</taxon>
        <taxon>Acetomicrobium</taxon>
    </lineage>
</organism>
<dbReference type="AlphaFoldDB" id="A0A0T5X9I6"/>
<name>A0A0T5X9I6_9BACT</name>
<evidence type="ECO:0000256" key="1">
    <source>
        <dbReference type="SAM" id="Phobius"/>
    </source>
</evidence>
<accession>A0A0T5X9I6</accession>
<evidence type="ECO:0008006" key="4">
    <source>
        <dbReference type="Google" id="ProtNLM"/>
    </source>
</evidence>
<dbReference type="OrthoDB" id="1752893at2"/>
<dbReference type="STRING" id="592015.HMPREF1705_04083"/>
<evidence type="ECO:0000313" key="2">
    <source>
        <dbReference type="EMBL" id="KRT34836.1"/>
    </source>
</evidence>
<proteinExistence type="predicted"/>
<feature type="transmembrane region" description="Helical" evidence="1">
    <location>
        <begin position="26"/>
        <end position="44"/>
    </location>
</feature>
<gene>
    <name evidence="2" type="ORF">HMPREF1705_04083</name>
</gene>
<reference evidence="3" key="1">
    <citation type="submission" date="2012-09" db="EMBL/GenBank/DDBJ databases">
        <authorList>
            <person name="Weinstock G."/>
            <person name="Sodergren E."/>
            <person name="Clifton S."/>
            <person name="Fulton L."/>
            <person name="Fulton B."/>
            <person name="Courtney L."/>
            <person name="Fronick C."/>
            <person name="Harrison M."/>
            <person name="Strong C."/>
            <person name="Farmer C."/>
            <person name="Delehaunty K."/>
            <person name="Markovic C."/>
            <person name="Hall O."/>
            <person name="Minx P."/>
            <person name="Tomlinson C."/>
            <person name="Mitreva M."/>
            <person name="Nelson J."/>
            <person name="Hou S."/>
            <person name="Wollam A."/>
            <person name="Pepin K.H."/>
            <person name="Johnson M."/>
            <person name="Bhonagiri V."/>
            <person name="Nash W.E."/>
            <person name="Suruliraj S."/>
            <person name="Warren W."/>
            <person name="Chinwalla A."/>
            <person name="Mardis E.R."/>
            <person name="Wilson R.K."/>
        </authorList>
    </citation>
    <scope>NUCLEOTIDE SEQUENCE [LARGE SCALE GENOMIC DNA]</scope>
    <source>
        <strain evidence="3">OS1</strain>
    </source>
</reference>
<feature type="transmembrane region" description="Helical" evidence="1">
    <location>
        <begin position="64"/>
        <end position="88"/>
    </location>
</feature>
<keyword evidence="1" id="KW-1133">Transmembrane helix</keyword>
<keyword evidence="3" id="KW-1185">Reference proteome</keyword>
<comment type="caution">
    <text evidence="2">The sequence shown here is derived from an EMBL/GenBank/DDBJ whole genome shotgun (WGS) entry which is preliminary data.</text>
</comment>
<dbReference type="Proteomes" id="UP000005273">
    <property type="component" value="Unassembled WGS sequence"/>
</dbReference>
<keyword evidence="1" id="KW-0472">Membrane</keyword>
<dbReference type="InterPro" id="IPR010398">
    <property type="entry name" value="DUF997"/>
</dbReference>
<protein>
    <recommendedName>
        <fullName evidence="4">DUF997 family protein</fullName>
    </recommendedName>
</protein>